<evidence type="ECO:0000313" key="3">
    <source>
        <dbReference type="Proteomes" id="UP000288216"/>
    </source>
</evidence>
<feature type="region of interest" description="Disordered" evidence="1">
    <location>
        <begin position="116"/>
        <end position="139"/>
    </location>
</feature>
<name>A0A401P0Q0_SCYTO</name>
<organism evidence="2 3">
    <name type="scientific">Scyliorhinus torazame</name>
    <name type="common">Cloudy catshark</name>
    <name type="synonym">Catulus torazame</name>
    <dbReference type="NCBI Taxonomy" id="75743"/>
    <lineage>
        <taxon>Eukaryota</taxon>
        <taxon>Metazoa</taxon>
        <taxon>Chordata</taxon>
        <taxon>Craniata</taxon>
        <taxon>Vertebrata</taxon>
        <taxon>Chondrichthyes</taxon>
        <taxon>Elasmobranchii</taxon>
        <taxon>Galeomorphii</taxon>
        <taxon>Galeoidea</taxon>
        <taxon>Carcharhiniformes</taxon>
        <taxon>Scyliorhinidae</taxon>
        <taxon>Scyliorhinus</taxon>
    </lineage>
</organism>
<comment type="caution">
    <text evidence="2">The sequence shown here is derived from an EMBL/GenBank/DDBJ whole genome shotgun (WGS) entry which is preliminary data.</text>
</comment>
<feature type="compositionally biased region" description="Basic and acidic residues" evidence="1">
    <location>
        <begin position="119"/>
        <end position="133"/>
    </location>
</feature>
<sequence length="236" mass="24799">MAIITIATACGKGKEPGGWVKASASAARGNRDSFPASLGVQRFPGGGVSSMCGSEDKEGAGAAASEAGGETDLSGESRRAAKPECFPTVSAFGNQTPHPIAIWQGKPFALNKSELAHQTQDRYSGKDSGKGDSDFNDSDSDISGIGLNKRSVLSQKHNGLWSCTSECKILGHSDRCWSPSSRGPNTYSSTSSSQHHTILGKSTSLPPDLLRKDTYYQALLPKTAGLQSVYQKIACN</sequence>
<feature type="region of interest" description="Disordered" evidence="1">
    <location>
        <begin position="176"/>
        <end position="204"/>
    </location>
</feature>
<evidence type="ECO:0000313" key="2">
    <source>
        <dbReference type="EMBL" id="GCB66732.1"/>
    </source>
</evidence>
<dbReference type="AlphaFoldDB" id="A0A401P0Q0"/>
<feature type="compositionally biased region" description="Low complexity" evidence="1">
    <location>
        <begin position="180"/>
        <end position="193"/>
    </location>
</feature>
<proteinExistence type="predicted"/>
<keyword evidence="3" id="KW-1185">Reference proteome</keyword>
<feature type="region of interest" description="Disordered" evidence="1">
    <location>
        <begin position="49"/>
        <end position="80"/>
    </location>
</feature>
<reference evidence="2 3" key="1">
    <citation type="journal article" date="2018" name="Nat. Ecol. Evol.">
        <title>Shark genomes provide insights into elasmobranch evolution and the origin of vertebrates.</title>
        <authorList>
            <person name="Hara Y"/>
            <person name="Yamaguchi K"/>
            <person name="Onimaru K"/>
            <person name="Kadota M"/>
            <person name="Koyanagi M"/>
            <person name="Keeley SD"/>
            <person name="Tatsumi K"/>
            <person name="Tanaka K"/>
            <person name="Motone F"/>
            <person name="Kageyama Y"/>
            <person name="Nozu R"/>
            <person name="Adachi N"/>
            <person name="Nishimura O"/>
            <person name="Nakagawa R"/>
            <person name="Tanegashima C"/>
            <person name="Kiyatake I"/>
            <person name="Matsumoto R"/>
            <person name="Murakumo K"/>
            <person name="Nishida K"/>
            <person name="Terakita A"/>
            <person name="Kuratani S"/>
            <person name="Sato K"/>
            <person name="Hyodo S Kuraku.S."/>
        </authorList>
    </citation>
    <scope>NUCLEOTIDE SEQUENCE [LARGE SCALE GENOMIC DNA]</scope>
</reference>
<dbReference type="OrthoDB" id="6252479at2759"/>
<gene>
    <name evidence="2" type="ORF">scyTo_0013611</name>
</gene>
<feature type="compositionally biased region" description="Low complexity" evidence="1">
    <location>
        <begin position="60"/>
        <end position="70"/>
    </location>
</feature>
<dbReference type="Proteomes" id="UP000288216">
    <property type="component" value="Unassembled WGS sequence"/>
</dbReference>
<protein>
    <submittedName>
        <fullName evidence="2">Uncharacterized protein</fullName>
    </submittedName>
</protein>
<feature type="compositionally biased region" description="Polar residues" evidence="1">
    <location>
        <begin position="194"/>
        <end position="204"/>
    </location>
</feature>
<dbReference type="EMBL" id="BFAA01007032">
    <property type="protein sequence ID" value="GCB66732.1"/>
    <property type="molecule type" value="Genomic_DNA"/>
</dbReference>
<dbReference type="STRING" id="75743.A0A401P0Q0"/>
<accession>A0A401P0Q0</accession>
<evidence type="ECO:0000256" key="1">
    <source>
        <dbReference type="SAM" id="MobiDB-lite"/>
    </source>
</evidence>